<organism evidence="24 25">
    <name type="scientific">Aureispira anguillae</name>
    <dbReference type="NCBI Taxonomy" id="2864201"/>
    <lineage>
        <taxon>Bacteria</taxon>
        <taxon>Pseudomonadati</taxon>
        <taxon>Bacteroidota</taxon>
        <taxon>Saprospiria</taxon>
        <taxon>Saprospirales</taxon>
        <taxon>Saprospiraceae</taxon>
        <taxon>Aureispira</taxon>
    </lineage>
</organism>
<evidence type="ECO:0000256" key="1">
    <source>
        <dbReference type="ARBA" id="ARBA00001970"/>
    </source>
</evidence>
<dbReference type="GO" id="GO:0019825">
    <property type="term" value="F:oxygen binding"/>
    <property type="evidence" value="ECO:0007669"/>
    <property type="project" value="InterPro"/>
</dbReference>
<dbReference type="PRINTS" id="PR00410">
    <property type="entry name" value="PHEHYDRXLASE"/>
</dbReference>
<comment type="similarity">
    <text evidence="3">In the C-terminal section; belongs to the flavoprotein pyridine nucleotide cytochrome reductase family.</text>
</comment>
<keyword evidence="8 21" id="KW-0561">Oxygen transport</keyword>
<dbReference type="PANTHER" id="PTHR43396">
    <property type="entry name" value="FLAVOHEMOPROTEIN"/>
    <property type="match status" value="1"/>
</dbReference>
<keyword evidence="21" id="KW-0813">Transport</keyword>
<dbReference type="AlphaFoldDB" id="A0A915YIF8"/>
<evidence type="ECO:0000256" key="9">
    <source>
        <dbReference type="ARBA" id="ARBA00022630"/>
    </source>
</evidence>
<dbReference type="KEGG" id="aup:AsAng_0043000"/>
<evidence type="ECO:0000256" key="19">
    <source>
        <dbReference type="ARBA" id="ARBA00048649"/>
    </source>
</evidence>
<keyword evidence="14" id="KW-0408">Iron</keyword>
<evidence type="ECO:0000313" key="25">
    <source>
        <dbReference type="Proteomes" id="UP001060919"/>
    </source>
</evidence>
<evidence type="ECO:0000256" key="13">
    <source>
        <dbReference type="ARBA" id="ARBA00023002"/>
    </source>
</evidence>
<dbReference type="InterPro" id="IPR017927">
    <property type="entry name" value="FAD-bd_FR_type"/>
</dbReference>
<dbReference type="PANTHER" id="PTHR43396:SF3">
    <property type="entry name" value="FLAVOHEMOPROTEIN"/>
    <property type="match status" value="1"/>
</dbReference>
<dbReference type="Proteomes" id="UP001060919">
    <property type="component" value="Chromosome"/>
</dbReference>
<keyword evidence="13" id="KW-0560">Oxidoreductase</keyword>
<accession>A0A915YIF8</accession>
<gene>
    <name evidence="24" type="ORF">AsAng_0043000</name>
</gene>
<evidence type="ECO:0000256" key="7">
    <source>
        <dbReference type="ARBA" id="ARBA00022617"/>
    </source>
</evidence>
<evidence type="ECO:0000256" key="21">
    <source>
        <dbReference type="RuleBase" id="RU000356"/>
    </source>
</evidence>
<evidence type="ECO:0000256" key="8">
    <source>
        <dbReference type="ARBA" id="ARBA00022621"/>
    </source>
</evidence>
<evidence type="ECO:0000256" key="20">
    <source>
        <dbReference type="ARBA" id="ARBA00049433"/>
    </source>
</evidence>
<dbReference type="CDD" id="cd06184">
    <property type="entry name" value="flavohem_like_fad_nad_binding"/>
    <property type="match status" value="1"/>
</dbReference>
<sequence>MITAKTIEIVKSTAPVLAAHGEQITTVFYKRMFKNHPELKDIFNMTHQKQGTQPKVLANAVYQYAQHIDRLEVLGAAVESIAQKHVSLAITPEMYPIVGENLLAAIGEVLGEAATPEIVEAWTEAYQALADILINREEELYVDGEESTGGFRGKKEFEVIKKVQESSVITSFYLKRKDGTAIPEFKSGQYVSIMLDIPNTDHKHSRNYSLSDCNCKDYLRISVKREAATPEGIVSNYLHKNIGEGDSLWIGMPAGEFILEEGEQPVVLLAGGVGITPLMSMYKHLVNKTDRTVSFVQCALNSEMHAFKNEIKEHSNNNVTAITVYDQPLEADALGESHDFEGYLTLDILKTIPNLKDSAFYFCGPKPFMAATLNLLKQLEIEDDNIHYEFFGPAEELMLMEEAAV</sequence>
<comment type="cofactor">
    <cofactor evidence="2">
        <name>FAD</name>
        <dbReference type="ChEBI" id="CHEBI:57692"/>
    </cofactor>
</comment>
<evidence type="ECO:0000256" key="18">
    <source>
        <dbReference type="ARBA" id="ARBA00033187"/>
    </source>
</evidence>
<dbReference type="EMBL" id="AP026867">
    <property type="protein sequence ID" value="BDS13561.1"/>
    <property type="molecule type" value="Genomic_DNA"/>
</dbReference>
<dbReference type="GO" id="GO:0071500">
    <property type="term" value="P:cellular response to nitrosative stress"/>
    <property type="evidence" value="ECO:0007669"/>
    <property type="project" value="TreeGrafter"/>
</dbReference>
<proteinExistence type="inferred from homology"/>
<dbReference type="Pfam" id="PF00970">
    <property type="entry name" value="FAD_binding_6"/>
    <property type="match status" value="1"/>
</dbReference>
<evidence type="ECO:0000256" key="17">
    <source>
        <dbReference type="ARBA" id="ARBA00030929"/>
    </source>
</evidence>
<comment type="cofactor">
    <cofactor evidence="1">
        <name>heme b</name>
        <dbReference type="ChEBI" id="CHEBI:60344"/>
    </cofactor>
</comment>
<dbReference type="Pfam" id="PF00042">
    <property type="entry name" value="Globin"/>
    <property type="match status" value="1"/>
</dbReference>
<reference evidence="24" key="1">
    <citation type="submission" date="2022-09" db="EMBL/GenBank/DDBJ databases">
        <title>Aureispira anguillicida sp. nov., isolated from Leptocephalus of Japanese eel Anguilla japonica.</title>
        <authorList>
            <person name="Yuasa K."/>
            <person name="Mekata T."/>
            <person name="Ikunari K."/>
        </authorList>
    </citation>
    <scope>NUCLEOTIDE SEQUENCE</scope>
    <source>
        <strain evidence="24">EL160426</strain>
    </source>
</reference>
<dbReference type="EC" id="1.14.12.17" evidence="5"/>
<dbReference type="InterPro" id="IPR008333">
    <property type="entry name" value="Cbr1-like_FAD-bd_dom"/>
</dbReference>
<dbReference type="GO" id="GO:0071949">
    <property type="term" value="F:FAD binding"/>
    <property type="evidence" value="ECO:0007669"/>
    <property type="project" value="TreeGrafter"/>
</dbReference>
<dbReference type="GO" id="GO:0046872">
    <property type="term" value="F:metal ion binding"/>
    <property type="evidence" value="ECO:0007669"/>
    <property type="project" value="UniProtKB-KW"/>
</dbReference>
<keyword evidence="11" id="KW-0274">FAD</keyword>
<evidence type="ECO:0000256" key="10">
    <source>
        <dbReference type="ARBA" id="ARBA00022723"/>
    </source>
</evidence>
<evidence type="ECO:0000256" key="12">
    <source>
        <dbReference type="ARBA" id="ARBA00022857"/>
    </source>
</evidence>
<evidence type="ECO:0000256" key="11">
    <source>
        <dbReference type="ARBA" id="ARBA00022827"/>
    </source>
</evidence>
<dbReference type="SUPFAM" id="SSF63380">
    <property type="entry name" value="Riboflavin synthase domain-like"/>
    <property type="match status" value="1"/>
</dbReference>
<dbReference type="GO" id="GO:0020037">
    <property type="term" value="F:heme binding"/>
    <property type="evidence" value="ECO:0007669"/>
    <property type="project" value="InterPro"/>
</dbReference>
<evidence type="ECO:0000256" key="2">
    <source>
        <dbReference type="ARBA" id="ARBA00001974"/>
    </source>
</evidence>
<feature type="domain" description="Globin" evidence="22">
    <location>
        <begin position="1"/>
        <end position="138"/>
    </location>
</feature>
<evidence type="ECO:0000256" key="14">
    <source>
        <dbReference type="ARBA" id="ARBA00023004"/>
    </source>
</evidence>
<evidence type="ECO:0000256" key="16">
    <source>
        <dbReference type="ARBA" id="ARBA00030024"/>
    </source>
</evidence>
<dbReference type="InterPro" id="IPR012292">
    <property type="entry name" value="Globin/Proto"/>
</dbReference>
<dbReference type="PROSITE" id="PS01033">
    <property type="entry name" value="GLOBIN"/>
    <property type="match status" value="1"/>
</dbReference>
<dbReference type="Gene3D" id="3.40.50.80">
    <property type="entry name" value="Nucleotide-binding domain of ferredoxin-NADP reductase (FNR) module"/>
    <property type="match status" value="1"/>
</dbReference>
<keyword evidence="7 21" id="KW-0349">Heme</keyword>
<dbReference type="RefSeq" id="WP_264788827.1">
    <property type="nucleotide sequence ID" value="NZ_AP026867.1"/>
</dbReference>
<keyword evidence="25" id="KW-1185">Reference proteome</keyword>
<dbReference type="FunFam" id="1.10.490.10:FF:000003">
    <property type="entry name" value="Flavohemoprotein"/>
    <property type="match status" value="1"/>
</dbReference>
<protein>
    <recommendedName>
        <fullName evidence="6">Flavohemoprotein</fullName>
        <ecNumber evidence="5">1.14.12.17</ecNumber>
    </recommendedName>
    <alternativeName>
        <fullName evidence="17">Flavohemoglobin</fullName>
    </alternativeName>
    <alternativeName>
        <fullName evidence="16">Hemoglobin-like protein</fullName>
    </alternativeName>
    <alternativeName>
        <fullName evidence="18">Nitric oxide dioxygenase</fullName>
    </alternativeName>
</protein>
<dbReference type="FunFam" id="2.40.30.10:FF:000034">
    <property type="entry name" value="Flavohemoprotein"/>
    <property type="match status" value="1"/>
</dbReference>
<comment type="catalytic activity">
    <reaction evidence="20">
        <text>2 nitric oxide + NADPH + 2 O2 = 2 nitrate + NADP(+) + H(+)</text>
        <dbReference type="Rhea" id="RHEA:19465"/>
        <dbReference type="ChEBI" id="CHEBI:15378"/>
        <dbReference type="ChEBI" id="CHEBI:15379"/>
        <dbReference type="ChEBI" id="CHEBI:16480"/>
        <dbReference type="ChEBI" id="CHEBI:17632"/>
        <dbReference type="ChEBI" id="CHEBI:57783"/>
        <dbReference type="ChEBI" id="CHEBI:58349"/>
        <dbReference type="EC" id="1.14.12.17"/>
    </reaction>
</comment>
<dbReference type="Gene3D" id="1.10.490.10">
    <property type="entry name" value="Globins"/>
    <property type="match status" value="1"/>
</dbReference>
<dbReference type="InterPro" id="IPR009050">
    <property type="entry name" value="Globin-like_sf"/>
</dbReference>
<evidence type="ECO:0000259" key="23">
    <source>
        <dbReference type="PROSITE" id="PS51384"/>
    </source>
</evidence>
<keyword evidence="12" id="KW-0521">NADP</keyword>
<evidence type="ECO:0000313" key="24">
    <source>
        <dbReference type="EMBL" id="BDS13561.1"/>
    </source>
</evidence>
<dbReference type="Gene3D" id="2.40.30.10">
    <property type="entry name" value="Translation factors"/>
    <property type="match status" value="1"/>
</dbReference>
<keyword evidence="9" id="KW-0285">Flavoprotein</keyword>
<dbReference type="InterPro" id="IPR039261">
    <property type="entry name" value="FNR_nucleotide-bd"/>
</dbReference>
<evidence type="ECO:0000256" key="3">
    <source>
        <dbReference type="ARBA" id="ARBA00006401"/>
    </source>
</evidence>
<dbReference type="SUPFAM" id="SSF52343">
    <property type="entry name" value="Ferredoxin reductase-like, C-terminal NADP-linked domain"/>
    <property type="match status" value="1"/>
</dbReference>
<dbReference type="GO" id="GO:0008941">
    <property type="term" value="F:nitric oxide dioxygenase NAD(P)H activity"/>
    <property type="evidence" value="ECO:0007669"/>
    <property type="project" value="UniProtKB-EC"/>
</dbReference>
<evidence type="ECO:0000256" key="6">
    <source>
        <dbReference type="ARBA" id="ARBA00014637"/>
    </source>
</evidence>
<evidence type="ECO:0000256" key="5">
    <source>
        <dbReference type="ARBA" id="ARBA00012229"/>
    </source>
</evidence>
<dbReference type="GO" id="GO:0046210">
    <property type="term" value="P:nitric oxide catabolic process"/>
    <property type="evidence" value="ECO:0007669"/>
    <property type="project" value="TreeGrafter"/>
</dbReference>
<name>A0A915YIF8_9BACT</name>
<dbReference type="GO" id="GO:0005344">
    <property type="term" value="F:oxygen carrier activity"/>
    <property type="evidence" value="ECO:0007669"/>
    <property type="project" value="UniProtKB-KW"/>
</dbReference>
<dbReference type="InterPro" id="IPR017938">
    <property type="entry name" value="Riboflavin_synthase-like_b-brl"/>
</dbReference>
<dbReference type="PROSITE" id="PS51384">
    <property type="entry name" value="FAD_FR"/>
    <property type="match status" value="1"/>
</dbReference>
<dbReference type="SUPFAM" id="SSF46458">
    <property type="entry name" value="Globin-like"/>
    <property type="match status" value="1"/>
</dbReference>
<evidence type="ECO:0000259" key="22">
    <source>
        <dbReference type="PROSITE" id="PS01033"/>
    </source>
</evidence>
<keyword evidence="10" id="KW-0479">Metal-binding</keyword>
<dbReference type="InterPro" id="IPR000971">
    <property type="entry name" value="Globin"/>
</dbReference>
<evidence type="ECO:0000256" key="4">
    <source>
        <dbReference type="ARBA" id="ARBA00008414"/>
    </source>
</evidence>
<dbReference type="NCBIfam" id="NF009805">
    <property type="entry name" value="PRK13289.1"/>
    <property type="match status" value="1"/>
</dbReference>
<comment type="similarity">
    <text evidence="4">Belongs to the globin family. Two-domain flavohemoproteins subfamily.</text>
</comment>
<dbReference type="InterPro" id="IPR001433">
    <property type="entry name" value="OxRdtase_FAD/NAD-bd"/>
</dbReference>
<evidence type="ECO:0000256" key="15">
    <source>
        <dbReference type="ARBA" id="ARBA00023027"/>
    </source>
</evidence>
<feature type="domain" description="FAD-binding FR-type" evidence="23">
    <location>
        <begin position="152"/>
        <end position="260"/>
    </location>
</feature>
<comment type="catalytic activity">
    <reaction evidence="19">
        <text>2 nitric oxide + NADH + 2 O2 = 2 nitrate + NAD(+) + H(+)</text>
        <dbReference type="Rhea" id="RHEA:19469"/>
        <dbReference type="ChEBI" id="CHEBI:15378"/>
        <dbReference type="ChEBI" id="CHEBI:15379"/>
        <dbReference type="ChEBI" id="CHEBI:16480"/>
        <dbReference type="ChEBI" id="CHEBI:17632"/>
        <dbReference type="ChEBI" id="CHEBI:57540"/>
        <dbReference type="ChEBI" id="CHEBI:57945"/>
        <dbReference type="EC" id="1.14.12.17"/>
    </reaction>
</comment>
<keyword evidence="15" id="KW-0520">NAD</keyword>
<dbReference type="CDD" id="cd08922">
    <property type="entry name" value="FHb-globin"/>
    <property type="match status" value="1"/>
</dbReference>
<dbReference type="FunFam" id="3.40.50.80:FF:000010">
    <property type="entry name" value="Flavohemoprotein"/>
    <property type="match status" value="1"/>
</dbReference>
<dbReference type="Pfam" id="PF00175">
    <property type="entry name" value="NAD_binding_1"/>
    <property type="match status" value="1"/>
</dbReference>